<feature type="region of interest" description="Disordered" evidence="1">
    <location>
        <begin position="216"/>
        <end position="239"/>
    </location>
</feature>
<dbReference type="Proteomes" id="UP001054857">
    <property type="component" value="Unassembled WGS sequence"/>
</dbReference>
<dbReference type="AlphaFoldDB" id="A0AAD3E458"/>
<proteinExistence type="predicted"/>
<comment type="caution">
    <text evidence="2">The sequence shown here is derived from an EMBL/GenBank/DDBJ whole genome shotgun (WGS) entry which is preliminary data.</text>
</comment>
<gene>
    <name evidence="2" type="ORF">Agub_g13402</name>
</gene>
<feature type="compositionally biased region" description="Basic and acidic residues" evidence="1">
    <location>
        <begin position="10"/>
        <end position="29"/>
    </location>
</feature>
<reference evidence="2 3" key="1">
    <citation type="journal article" date="2021" name="Sci. Rep.">
        <title>Genome sequencing of the multicellular alga Astrephomene provides insights into convergent evolution of germ-soma differentiation.</title>
        <authorList>
            <person name="Yamashita S."/>
            <person name="Yamamoto K."/>
            <person name="Matsuzaki R."/>
            <person name="Suzuki S."/>
            <person name="Yamaguchi H."/>
            <person name="Hirooka S."/>
            <person name="Minakuchi Y."/>
            <person name="Miyagishima S."/>
            <person name="Kawachi M."/>
            <person name="Toyoda A."/>
            <person name="Nozaki H."/>
        </authorList>
    </citation>
    <scope>NUCLEOTIDE SEQUENCE [LARGE SCALE GENOMIC DNA]</scope>
    <source>
        <strain evidence="2 3">NIES-4017</strain>
    </source>
</reference>
<sequence>VIKPPRFKRPRMEGSHDARPGSSSRREEDTTGVGPMHCTSQTYGSACGEHWPRDLVQMLVGCVTSLPPGGRVLPREAIALLGWAELPDPDGRIYRKVKDRLQSIRNQLAKGVDPLAGRVRPGRVPLGTYKWRVWLRGAFLKLPNHEATVDDLAAILESDPDISPRLDKRPDSALVTVPRWRRNLSHIILTIPGVTNTGQKRGRLVIYHYDEEAARQLGERGKPPKVPKHRVPQMGVHNT</sequence>
<evidence type="ECO:0000256" key="1">
    <source>
        <dbReference type="SAM" id="MobiDB-lite"/>
    </source>
</evidence>
<protein>
    <submittedName>
        <fullName evidence="2">Uncharacterized protein</fullName>
    </submittedName>
</protein>
<evidence type="ECO:0000313" key="3">
    <source>
        <dbReference type="Proteomes" id="UP001054857"/>
    </source>
</evidence>
<name>A0AAD3E458_9CHLO</name>
<feature type="region of interest" description="Disordered" evidence="1">
    <location>
        <begin position="1"/>
        <end position="37"/>
    </location>
</feature>
<dbReference type="EMBL" id="BMAR01000045">
    <property type="protein sequence ID" value="GFR51076.1"/>
    <property type="molecule type" value="Genomic_DNA"/>
</dbReference>
<organism evidence="2 3">
    <name type="scientific">Astrephomene gubernaculifera</name>
    <dbReference type="NCBI Taxonomy" id="47775"/>
    <lineage>
        <taxon>Eukaryota</taxon>
        <taxon>Viridiplantae</taxon>
        <taxon>Chlorophyta</taxon>
        <taxon>core chlorophytes</taxon>
        <taxon>Chlorophyceae</taxon>
        <taxon>CS clade</taxon>
        <taxon>Chlamydomonadales</taxon>
        <taxon>Astrephomenaceae</taxon>
        <taxon>Astrephomene</taxon>
    </lineage>
</organism>
<keyword evidence="3" id="KW-1185">Reference proteome</keyword>
<accession>A0AAD3E458</accession>
<feature type="non-terminal residue" evidence="2">
    <location>
        <position position="1"/>
    </location>
</feature>
<evidence type="ECO:0000313" key="2">
    <source>
        <dbReference type="EMBL" id="GFR51076.1"/>
    </source>
</evidence>